<dbReference type="PANTHER" id="PTHR44936">
    <property type="entry name" value="SENSOR PROTEIN CREC"/>
    <property type="match status" value="1"/>
</dbReference>
<dbReference type="Pfam" id="PF02518">
    <property type="entry name" value="HATPase_c"/>
    <property type="match status" value="1"/>
</dbReference>
<evidence type="ECO:0000256" key="2">
    <source>
        <dbReference type="ARBA" id="ARBA00004429"/>
    </source>
</evidence>
<comment type="subcellular location">
    <subcellularLocation>
        <location evidence="2">Cell inner membrane</location>
        <topology evidence="2">Multi-pass membrane protein</topology>
    </subcellularLocation>
</comment>
<evidence type="ECO:0000259" key="16">
    <source>
        <dbReference type="PROSITE" id="PS50109"/>
    </source>
</evidence>
<evidence type="ECO:0000256" key="5">
    <source>
        <dbReference type="ARBA" id="ARBA00022519"/>
    </source>
</evidence>
<feature type="domain" description="Histidine kinase" evidence="16">
    <location>
        <begin position="230"/>
        <end position="426"/>
    </location>
</feature>
<dbReference type="KEGG" id="slac:SKTS_14060"/>
<organism evidence="18 19">
    <name type="scientific">Sulfurimicrobium lacus</name>
    <dbReference type="NCBI Taxonomy" id="2715678"/>
    <lineage>
        <taxon>Bacteria</taxon>
        <taxon>Pseudomonadati</taxon>
        <taxon>Pseudomonadota</taxon>
        <taxon>Betaproteobacteria</taxon>
        <taxon>Nitrosomonadales</taxon>
        <taxon>Sulfuricellaceae</taxon>
        <taxon>Sulfurimicrobium</taxon>
    </lineage>
</organism>
<comment type="catalytic activity">
    <reaction evidence="1">
        <text>ATP + protein L-histidine = ADP + protein N-phospho-L-histidine.</text>
        <dbReference type="EC" id="2.7.13.3"/>
    </reaction>
</comment>
<dbReference type="SMART" id="SM00388">
    <property type="entry name" value="HisKA"/>
    <property type="match status" value="1"/>
</dbReference>
<dbReference type="InterPro" id="IPR005467">
    <property type="entry name" value="His_kinase_dom"/>
</dbReference>
<keyword evidence="11" id="KW-0067">ATP-binding</keyword>
<dbReference type="Pfam" id="PF00512">
    <property type="entry name" value="HisKA"/>
    <property type="match status" value="1"/>
</dbReference>
<dbReference type="InterPro" id="IPR036097">
    <property type="entry name" value="HisK_dim/P_sf"/>
</dbReference>
<evidence type="ECO:0000256" key="15">
    <source>
        <dbReference type="SAM" id="Phobius"/>
    </source>
</evidence>
<name>A0A6F8VB12_9PROT</name>
<keyword evidence="12 15" id="KW-1133">Transmembrane helix</keyword>
<dbReference type="GO" id="GO:0005524">
    <property type="term" value="F:ATP binding"/>
    <property type="evidence" value="ECO:0007669"/>
    <property type="project" value="UniProtKB-KW"/>
</dbReference>
<dbReference type="GO" id="GO:0005886">
    <property type="term" value="C:plasma membrane"/>
    <property type="evidence" value="ECO:0007669"/>
    <property type="project" value="UniProtKB-SubCell"/>
</dbReference>
<feature type="domain" description="HAMP" evidence="17">
    <location>
        <begin position="170"/>
        <end position="222"/>
    </location>
</feature>
<gene>
    <name evidence="18" type="ORF">SKTS_14060</name>
</gene>
<feature type="transmembrane region" description="Helical" evidence="15">
    <location>
        <begin position="150"/>
        <end position="170"/>
    </location>
</feature>
<dbReference type="EMBL" id="AP022853">
    <property type="protein sequence ID" value="BCB26520.1"/>
    <property type="molecule type" value="Genomic_DNA"/>
</dbReference>
<dbReference type="AlphaFoldDB" id="A0A6F8VB12"/>
<evidence type="ECO:0000256" key="4">
    <source>
        <dbReference type="ARBA" id="ARBA00022475"/>
    </source>
</evidence>
<proteinExistence type="predicted"/>
<dbReference type="PROSITE" id="PS50109">
    <property type="entry name" value="HIS_KIN"/>
    <property type="match status" value="1"/>
</dbReference>
<dbReference type="GO" id="GO:0000155">
    <property type="term" value="F:phosphorelay sensor kinase activity"/>
    <property type="evidence" value="ECO:0007669"/>
    <property type="project" value="InterPro"/>
</dbReference>
<feature type="transmembrane region" description="Helical" evidence="15">
    <location>
        <begin position="12"/>
        <end position="31"/>
    </location>
</feature>
<sequence>MKRFTGSLYAQLTLVLLVALGASFATMYWLFLSHLEDSRNNNFARSLVVQIHLVEELLRTHPASSLPANVGVRITRNPPVQAPEMAGETARRLPFLKMRLSEELHRNVEVVASREPFAGLWITLRAERAQAPQWMFFPTPRSHTRLGDPLLRVFLVGFTVFFAGGMLLLWRIQRPLKRLSSALEAVGQSNRLTTLPVSGVGEIRILGERYNEMVERLRRYEEDRATMLAGVSHDLRTPLTRLRLLVELAQSSRSGEMLQNLDDIGRITDQFLDYARGNNNEAFEQRDLALFVEEVAAPYGAEGVSVSSAQDDIVLPLRANSLRRALVNLIENAIEYGSPPISIRTFQSDGAAIISVEDSGSGIAPELIPYALRPFSRLDHSRGGKGHCGLGLVIAAKIAEEHGGRLELSKRASGGLIAAIHLPVGSR</sequence>
<dbReference type="InterPro" id="IPR003594">
    <property type="entry name" value="HATPase_dom"/>
</dbReference>
<dbReference type="InterPro" id="IPR003660">
    <property type="entry name" value="HAMP_dom"/>
</dbReference>
<dbReference type="PANTHER" id="PTHR44936:SF5">
    <property type="entry name" value="SENSOR HISTIDINE KINASE ENVZ"/>
    <property type="match status" value="1"/>
</dbReference>
<protein>
    <recommendedName>
        <fullName evidence="3">histidine kinase</fullName>
        <ecNumber evidence="3">2.7.13.3</ecNumber>
    </recommendedName>
</protein>
<evidence type="ECO:0000256" key="14">
    <source>
        <dbReference type="ARBA" id="ARBA00023136"/>
    </source>
</evidence>
<dbReference type="InterPro" id="IPR004358">
    <property type="entry name" value="Sig_transdc_His_kin-like_C"/>
</dbReference>
<evidence type="ECO:0000256" key="11">
    <source>
        <dbReference type="ARBA" id="ARBA00022840"/>
    </source>
</evidence>
<evidence type="ECO:0000313" key="18">
    <source>
        <dbReference type="EMBL" id="BCB26520.1"/>
    </source>
</evidence>
<keyword evidence="5" id="KW-0997">Cell inner membrane</keyword>
<keyword evidence="6" id="KW-0597">Phosphoprotein</keyword>
<evidence type="ECO:0000259" key="17">
    <source>
        <dbReference type="PROSITE" id="PS50885"/>
    </source>
</evidence>
<dbReference type="Proteomes" id="UP000502260">
    <property type="component" value="Chromosome"/>
</dbReference>
<accession>A0A6F8VB12</accession>
<keyword evidence="13" id="KW-0902">Two-component regulatory system</keyword>
<dbReference type="SMART" id="SM00387">
    <property type="entry name" value="HATPase_c"/>
    <property type="match status" value="1"/>
</dbReference>
<dbReference type="Pfam" id="PF00672">
    <property type="entry name" value="HAMP"/>
    <property type="match status" value="1"/>
</dbReference>
<evidence type="ECO:0000256" key="13">
    <source>
        <dbReference type="ARBA" id="ARBA00023012"/>
    </source>
</evidence>
<dbReference type="CDD" id="cd00082">
    <property type="entry name" value="HisKA"/>
    <property type="match status" value="1"/>
</dbReference>
<keyword evidence="14 15" id="KW-0472">Membrane</keyword>
<keyword evidence="10" id="KW-0418">Kinase</keyword>
<keyword evidence="8 15" id="KW-0812">Transmembrane</keyword>
<dbReference type="SUPFAM" id="SSF47384">
    <property type="entry name" value="Homodimeric domain of signal transducing histidine kinase"/>
    <property type="match status" value="1"/>
</dbReference>
<evidence type="ECO:0000256" key="3">
    <source>
        <dbReference type="ARBA" id="ARBA00012438"/>
    </source>
</evidence>
<dbReference type="InterPro" id="IPR036890">
    <property type="entry name" value="HATPase_C_sf"/>
</dbReference>
<evidence type="ECO:0000256" key="9">
    <source>
        <dbReference type="ARBA" id="ARBA00022741"/>
    </source>
</evidence>
<evidence type="ECO:0000256" key="1">
    <source>
        <dbReference type="ARBA" id="ARBA00000085"/>
    </source>
</evidence>
<keyword evidence="19" id="KW-1185">Reference proteome</keyword>
<dbReference type="InterPro" id="IPR050980">
    <property type="entry name" value="2C_sensor_his_kinase"/>
</dbReference>
<dbReference type="Gene3D" id="3.30.565.10">
    <property type="entry name" value="Histidine kinase-like ATPase, C-terminal domain"/>
    <property type="match status" value="1"/>
</dbReference>
<dbReference type="PRINTS" id="PR00344">
    <property type="entry name" value="BCTRLSENSOR"/>
</dbReference>
<keyword evidence="9" id="KW-0547">Nucleotide-binding</keyword>
<evidence type="ECO:0000256" key="12">
    <source>
        <dbReference type="ARBA" id="ARBA00022989"/>
    </source>
</evidence>
<dbReference type="InterPro" id="IPR003661">
    <property type="entry name" value="HisK_dim/P_dom"/>
</dbReference>
<evidence type="ECO:0000256" key="10">
    <source>
        <dbReference type="ARBA" id="ARBA00022777"/>
    </source>
</evidence>
<dbReference type="SUPFAM" id="SSF55874">
    <property type="entry name" value="ATPase domain of HSP90 chaperone/DNA topoisomerase II/histidine kinase"/>
    <property type="match status" value="1"/>
</dbReference>
<keyword evidence="4" id="KW-1003">Cell membrane</keyword>
<reference evidence="19" key="1">
    <citation type="submission" date="2020-03" db="EMBL/GenBank/DDBJ databases">
        <title>Complete genome sequence of sulfur-oxidizing bacterium skT11.</title>
        <authorList>
            <person name="Kanda M."/>
            <person name="Kojima H."/>
            <person name="Fukui M."/>
        </authorList>
    </citation>
    <scope>NUCLEOTIDE SEQUENCE [LARGE SCALE GENOMIC DNA]</scope>
    <source>
        <strain evidence="19">skT11</strain>
    </source>
</reference>
<dbReference type="CDD" id="cd06225">
    <property type="entry name" value="HAMP"/>
    <property type="match status" value="1"/>
</dbReference>
<dbReference type="RefSeq" id="WP_173062381.1">
    <property type="nucleotide sequence ID" value="NZ_AP022853.1"/>
</dbReference>
<dbReference type="SMART" id="SM00304">
    <property type="entry name" value="HAMP"/>
    <property type="match status" value="1"/>
</dbReference>
<keyword evidence="7" id="KW-0808">Transferase</keyword>
<dbReference type="Gene3D" id="1.10.287.130">
    <property type="match status" value="1"/>
</dbReference>
<evidence type="ECO:0000256" key="6">
    <source>
        <dbReference type="ARBA" id="ARBA00022553"/>
    </source>
</evidence>
<evidence type="ECO:0000256" key="8">
    <source>
        <dbReference type="ARBA" id="ARBA00022692"/>
    </source>
</evidence>
<evidence type="ECO:0000256" key="7">
    <source>
        <dbReference type="ARBA" id="ARBA00022679"/>
    </source>
</evidence>
<dbReference type="EC" id="2.7.13.3" evidence="3"/>
<evidence type="ECO:0000313" key="19">
    <source>
        <dbReference type="Proteomes" id="UP000502260"/>
    </source>
</evidence>
<dbReference type="PROSITE" id="PS50885">
    <property type="entry name" value="HAMP"/>
    <property type="match status" value="1"/>
</dbReference>
<dbReference type="SUPFAM" id="SSF158472">
    <property type="entry name" value="HAMP domain-like"/>
    <property type="match status" value="1"/>
</dbReference>